<gene>
    <name evidence="3" type="ORF">TrRE_jg496</name>
</gene>
<evidence type="ECO:0000256" key="2">
    <source>
        <dbReference type="ARBA" id="ARBA00022777"/>
    </source>
</evidence>
<evidence type="ECO:0000313" key="3">
    <source>
        <dbReference type="EMBL" id="GMI21936.1"/>
    </source>
</evidence>
<accession>A0A9W7L1H0</accession>
<protein>
    <recommendedName>
        <fullName evidence="5">Glucokinase</fullName>
    </recommendedName>
</protein>
<reference evidence="3" key="1">
    <citation type="submission" date="2022-07" db="EMBL/GenBank/DDBJ databases">
        <title>Genome analysis of Parmales, a sister group of diatoms, reveals the evolutionary specialization of diatoms from phago-mixotrophs to photoautotrophs.</title>
        <authorList>
            <person name="Ban H."/>
            <person name="Sato S."/>
            <person name="Yoshikawa S."/>
            <person name="Kazumasa Y."/>
            <person name="Nakamura Y."/>
            <person name="Ichinomiya M."/>
            <person name="Saitoh K."/>
            <person name="Sato N."/>
            <person name="Blanc-Mathieu R."/>
            <person name="Endo H."/>
            <person name="Kuwata A."/>
            <person name="Ogata H."/>
        </authorList>
    </citation>
    <scope>NUCLEOTIDE SEQUENCE</scope>
</reference>
<dbReference type="InterPro" id="IPR003836">
    <property type="entry name" value="Glucokinase"/>
</dbReference>
<dbReference type="PANTHER" id="PTHR47363">
    <property type="entry name" value="GLUCOKINASE"/>
    <property type="match status" value="1"/>
</dbReference>
<dbReference type="Proteomes" id="UP001165082">
    <property type="component" value="Unassembled WGS sequence"/>
</dbReference>
<dbReference type="InterPro" id="IPR043129">
    <property type="entry name" value="ATPase_NBD"/>
</dbReference>
<dbReference type="GO" id="GO:0005524">
    <property type="term" value="F:ATP binding"/>
    <property type="evidence" value="ECO:0007669"/>
    <property type="project" value="InterPro"/>
</dbReference>
<organism evidence="3 4">
    <name type="scientific">Triparma retinervis</name>
    <dbReference type="NCBI Taxonomy" id="2557542"/>
    <lineage>
        <taxon>Eukaryota</taxon>
        <taxon>Sar</taxon>
        <taxon>Stramenopiles</taxon>
        <taxon>Ochrophyta</taxon>
        <taxon>Bolidophyceae</taxon>
        <taxon>Parmales</taxon>
        <taxon>Triparmaceae</taxon>
        <taxon>Triparma</taxon>
    </lineage>
</organism>
<evidence type="ECO:0008006" key="5">
    <source>
        <dbReference type="Google" id="ProtNLM"/>
    </source>
</evidence>
<comment type="caution">
    <text evidence="3">The sequence shown here is derived from an EMBL/GenBank/DDBJ whole genome shotgun (WGS) entry which is preliminary data.</text>
</comment>
<name>A0A9W7L1H0_9STRA</name>
<evidence type="ECO:0000256" key="1">
    <source>
        <dbReference type="ARBA" id="ARBA00022679"/>
    </source>
</evidence>
<feature type="non-terminal residue" evidence="3">
    <location>
        <position position="1"/>
    </location>
</feature>
<dbReference type="GO" id="GO:0006096">
    <property type="term" value="P:glycolytic process"/>
    <property type="evidence" value="ECO:0007669"/>
    <property type="project" value="InterPro"/>
</dbReference>
<keyword evidence="1" id="KW-0808">Transferase</keyword>
<keyword evidence="4" id="KW-1185">Reference proteome</keyword>
<sequence length="258" mass="27467">MSVYHILAGDCGGTNSRLQLIAFNSSTNISDILKSHTYLNEQYDNFNDILSDFLYIKTPVHQTLPSVAVLAAAGPVKDNQVLFTNNGWLISGPTILSAFGGGKGGIKVARLINDFVGLGYGALTVKDSETVTLNPGTPEVGGPIVCVGAGTGLGECYLTASNSDPSTYECFASEGGHAEFAPRTEVEVELLRFLKDKFSQKHRVSTERVVSGTGLANVYEFFKMKYPGKADKGIMGEFEKAGSMQGKVVSMGADKGCE</sequence>
<keyword evidence="2" id="KW-0418">Kinase</keyword>
<dbReference type="PANTHER" id="PTHR47363:SF1">
    <property type="entry name" value="GLUCOKINASE"/>
    <property type="match status" value="1"/>
</dbReference>
<dbReference type="EMBL" id="BRXZ01006921">
    <property type="protein sequence ID" value="GMI21936.1"/>
    <property type="molecule type" value="Genomic_DNA"/>
</dbReference>
<dbReference type="Pfam" id="PF02685">
    <property type="entry name" value="Glucokinase"/>
    <property type="match status" value="1"/>
</dbReference>
<dbReference type="GO" id="GO:0005536">
    <property type="term" value="F:D-glucose binding"/>
    <property type="evidence" value="ECO:0007669"/>
    <property type="project" value="InterPro"/>
</dbReference>
<evidence type="ECO:0000313" key="4">
    <source>
        <dbReference type="Proteomes" id="UP001165082"/>
    </source>
</evidence>
<dbReference type="GO" id="GO:0004340">
    <property type="term" value="F:glucokinase activity"/>
    <property type="evidence" value="ECO:0007669"/>
    <property type="project" value="InterPro"/>
</dbReference>
<proteinExistence type="predicted"/>
<dbReference type="AlphaFoldDB" id="A0A9W7L1H0"/>
<dbReference type="SUPFAM" id="SSF53067">
    <property type="entry name" value="Actin-like ATPase domain"/>
    <property type="match status" value="1"/>
</dbReference>
<dbReference type="OrthoDB" id="10251652at2759"/>
<dbReference type="Gene3D" id="3.40.367.20">
    <property type="match status" value="1"/>
</dbReference>
<dbReference type="CDD" id="cd24008">
    <property type="entry name" value="ASKHA_NBD_GLK"/>
    <property type="match status" value="1"/>
</dbReference>